<gene>
    <name evidence="2" type="ORF">PAALTS15_21363</name>
</gene>
<dbReference type="GO" id="GO:0009231">
    <property type="term" value="P:riboflavin biosynthetic process"/>
    <property type="evidence" value="ECO:0007669"/>
    <property type="project" value="InterPro"/>
</dbReference>
<protein>
    <submittedName>
        <fullName evidence="2">Bifunctional deaminase-reductase domain-containing protein</fullName>
    </submittedName>
</protein>
<proteinExistence type="predicted"/>
<dbReference type="EMBL" id="ATMT01000069">
    <property type="protein sequence ID" value="EPY05264.1"/>
    <property type="molecule type" value="Genomic_DNA"/>
</dbReference>
<comment type="caution">
    <text evidence="2">The sequence shown here is derived from an EMBL/GenBank/DDBJ whole genome shotgun (WGS) entry which is preliminary data.</text>
</comment>
<sequence length="87" mass="9479">MGKIIASVSCTLDGIYTGPQGDENNMVSWALPGIMDSMGDNLMMFQNASAILMGRINYEGLASYWPSQEGEFADAMNKTSKYVATRN</sequence>
<dbReference type="Gene3D" id="3.40.430.10">
    <property type="entry name" value="Dihydrofolate Reductase, subunit A"/>
    <property type="match status" value="1"/>
</dbReference>
<organism evidence="2 3">
    <name type="scientific">Paenibacillus alvei TS-15</name>
    <dbReference type="NCBI Taxonomy" id="1117108"/>
    <lineage>
        <taxon>Bacteria</taxon>
        <taxon>Bacillati</taxon>
        <taxon>Bacillota</taxon>
        <taxon>Bacilli</taxon>
        <taxon>Bacillales</taxon>
        <taxon>Paenibacillaceae</taxon>
        <taxon>Paenibacillus</taxon>
    </lineage>
</organism>
<reference evidence="2 3" key="1">
    <citation type="submission" date="2013-05" db="EMBL/GenBank/DDBJ databases">
        <authorList>
            <person name="Strain E.A."/>
            <person name="Brown E."/>
            <person name="Allard M.W."/>
            <person name="Luo Y.L."/>
        </authorList>
    </citation>
    <scope>NUCLEOTIDE SEQUENCE [LARGE SCALE GENOMIC DNA]</scope>
    <source>
        <strain evidence="2 3">TS-15</strain>
    </source>
</reference>
<dbReference type="eggNOG" id="COG0262">
    <property type="taxonomic scope" value="Bacteria"/>
</dbReference>
<dbReference type="InterPro" id="IPR024072">
    <property type="entry name" value="DHFR-like_dom_sf"/>
</dbReference>
<feature type="domain" description="Bacterial bifunctional deaminase-reductase C-terminal" evidence="1">
    <location>
        <begin position="3"/>
        <end position="86"/>
    </location>
</feature>
<evidence type="ECO:0000259" key="1">
    <source>
        <dbReference type="Pfam" id="PF01872"/>
    </source>
</evidence>
<dbReference type="SUPFAM" id="SSF53597">
    <property type="entry name" value="Dihydrofolate reductase-like"/>
    <property type="match status" value="1"/>
</dbReference>
<dbReference type="GO" id="GO:0008703">
    <property type="term" value="F:5-amino-6-(5-phosphoribosylamino)uracil reductase activity"/>
    <property type="evidence" value="ECO:0007669"/>
    <property type="project" value="InterPro"/>
</dbReference>
<accession>S9SKP8</accession>
<dbReference type="Proteomes" id="UP000015344">
    <property type="component" value="Unassembled WGS sequence"/>
</dbReference>
<dbReference type="AlphaFoldDB" id="S9SKP8"/>
<dbReference type="PATRIC" id="fig|1117108.3.peg.4405"/>
<evidence type="ECO:0000313" key="2">
    <source>
        <dbReference type="EMBL" id="EPY05264.1"/>
    </source>
</evidence>
<dbReference type="Pfam" id="PF01872">
    <property type="entry name" value="RibD_C"/>
    <property type="match status" value="1"/>
</dbReference>
<name>S9SKP8_PAEAL</name>
<dbReference type="InterPro" id="IPR002734">
    <property type="entry name" value="RibDG_C"/>
</dbReference>
<evidence type="ECO:0000313" key="3">
    <source>
        <dbReference type="Proteomes" id="UP000015344"/>
    </source>
</evidence>